<feature type="region of interest" description="Disordered" evidence="1">
    <location>
        <begin position="30"/>
        <end position="62"/>
    </location>
</feature>
<comment type="caution">
    <text evidence="2">The sequence shown here is derived from an EMBL/GenBank/DDBJ whole genome shotgun (WGS) entry which is preliminary data.</text>
</comment>
<accession>A0AA36C8S3</accession>
<protein>
    <submittedName>
        <fullName evidence="2">Uncharacterized protein</fullName>
    </submittedName>
</protein>
<gene>
    <name evidence="2" type="ORF">MSPICULIGERA_LOCUS3135</name>
</gene>
<evidence type="ECO:0000313" key="3">
    <source>
        <dbReference type="Proteomes" id="UP001177023"/>
    </source>
</evidence>
<evidence type="ECO:0000313" key="2">
    <source>
        <dbReference type="EMBL" id="CAJ0564460.1"/>
    </source>
</evidence>
<dbReference type="EMBL" id="CATQJA010000886">
    <property type="protein sequence ID" value="CAJ0564460.1"/>
    <property type="molecule type" value="Genomic_DNA"/>
</dbReference>
<proteinExistence type="predicted"/>
<dbReference type="AlphaFoldDB" id="A0AA36C8S3"/>
<dbReference type="Proteomes" id="UP001177023">
    <property type="component" value="Unassembled WGS sequence"/>
</dbReference>
<sequence length="206" mass="22532">MPHISAKSLVVLFAFVVCIVNIYRVFNSSCSSEASDQGPILEDDRIPPLPRPEVPGLQNQGHNVKRAAAKVKKGAECGIGVRLAGKQCPEGSVPFGSECYVQTCLEERRQMPSAFYYGAGGNAIGAYTPVGLAYNPLRIAPLTNWGRKRRSVEAEKEHEEVQLERVRRQMPSHFFYGSGGNAIGAYTPVGLAYNPLRIAPLTNWGR</sequence>
<evidence type="ECO:0000256" key="1">
    <source>
        <dbReference type="SAM" id="MobiDB-lite"/>
    </source>
</evidence>
<feature type="non-terminal residue" evidence="2">
    <location>
        <position position="1"/>
    </location>
</feature>
<organism evidence="2 3">
    <name type="scientific">Mesorhabditis spiculigera</name>
    <dbReference type="NCBI Taxonomy" id="96644"/>
    <lineage>
        <taxon>Eukaryota</taxon>
        <taxon>Metazoa</taxon>
        <taxon>Ecdysozoa</taxon>
        <taxon>Nematoda</taxon>
        <taxon>Chromadorea</taxon>
        <taxon>Rhabditida</taxon>
        <taxon>Rhabditina</taxon>
        <taxon>Rhabditomorpha</taxon>
        <taxon>Rhabditoidea</taxon>
        <taxon>Rhabditidae</taxon>
        <taxon>Mesorhabditinae</taxon>
        <taxon>Mesorhabditis</taxon>
    </lineage>
</organism>
<reference evidence="2" key="1">
    <citation type="submission" date="2023-06" db="EMBL/GenBank/DDBJ databases">
        <authorList>
            <person name="Delattre M."/>
        </authorList>
    </citation>
    <scope>NUCLEOTIDE SEQUENCE</scope>
    <source>
        <strain evidence="2">AF72</strain>
    </source>
</reference>
<name>A0AA36C8S3_9BILA</name>
<keyword evidence="3" id="KW-1185">Reference proteome</keyword>